<accession>A0ABD0V033</accession>
<organism evidence="2 3">
    <name type="scientific">Dendrobium thyrsiflorum</name>
    <name type="common">Pinecone-like raceme dendrobium</name>
    <name type="synonym">Orchid</name>
    <dbReference type="NCBI Taxonomy" id="117978"/>
    <lineage>
        <taxon>Eukaryota</taxon>
        <taxon>Viridiplantae</taxon>
        <taxon>Streptophyta</taxon>
        <taxon>Embryophyta</taxon>
        <taxon>Tracheophyta</taxon>
        <taxon>Spermatophyta</taxon>
        <taxon>Magnoliopsida</taxon>
        <taxon>Liliopsida</taxon>
        <taxon>Asparagales</taxon>
        <taxon>Orchidaceae</taxon>
        <taxon>Epidendroideae</taxon>
        <taxon>Malaxideae</taxon>
        <taxon>Dendrobiinae</taxon>
        <taxon>Dendrobium</taxon>
    </lineage>
</organism>
<name>A0ABD0V033_DENTH</name>
<evidence type="ECO:0000256" key="1">
    <source>
        <dbReference type="SAM" id="MobiDB-lite"/>
    </source>
</evidence>
<proteinExistence type="predicted"/>
<dbReference type="Proteomes" id="UP001552299">
    <property type="component" value="Unassembled WGS sequence"/>
</dbReference>
<feature type="region of interest" description="Disordered" evidence="1">
    <location>
        <begin position="46"/>
        <end position="65"/>
    </location>
</feature>
<comment type="caution">
    <text evidence="2">The sequence shown here is derived from an EMBL/GenBank/DDBJ whole genome shotgun (WGS) entry which is preliminary data.</text>
</comment>
<protein>
    <submittedName>
        <fullName evidence="2">Uncharacterized protein</fullName>
    </submittedName>
</protein>
<dbReference type="EMBL" id="JANQDX010000011">
    <property type="protein sequence ID" value="KAL0915952.1"/>
    <property type="molecule type" value="Genomic_DNA"/>
</dbReference>
<feature type="compositionally biased region" description="Polar residues" evidence="1">
    <location>
        <begin position="46"/>
        <end position="60"/>
    </location>
</feature>
<reference evidence="2 3" key="1">
    <citation type="journal article" date="2024" name="Plant Biotechnol. J.">
        <title>Dendrobium thyrsiflorum genome and its molecular insights into genes involved in important horticultural traits.</title>
        <authorList>
            <person name="Chen B."/>
            <person name="Wang J.Y."/>
            <person name="Zheng P.J."/>
            <person name="Li K.L."/>
            <person name="Liang Y.M."/>
            <person name="Chen X.F."/>
            <person name="Zhang C."/>
            <person name="Zhao X."/>
            <person name="He X."/>
            <person name="Zhang G.Q."/>
            <person name="Liu Z.J."/>
            <person name="Xu Q."/>
        </authorList>
    </citation>
    <scope>NUCLEOTIDE SEQUENCE [LARGE SCALE GENOMIC DNA]</scope>
    <source>
        <strain evidence="2">GZMU011</strain>
    </source>
</reference>
<evidence type="ECO:0000313" key="2">
    <source>
        <dbReference type="EMBL" id="KAL0915952.1"/>
    </source>
</evidence>
<gene>
    <name evidence="2" type="ORF">M5K25_013423</name>
</gene>
<dbReference type="AlphaFoldDB" id="A0ABD0V033"/>
<keyword evidence="3" id="KW-1185">Reference proteome</keyword>
<sequence>MSSMKIQDVSKKLALWHTPTFSPLMSHDDLEPILYSVGFISSPANVPQPSTTLNQPTSPSKSPPADVRWKEYAFPSTAAAAAAVSGFLPPRPRLPFPMIWGLHLIAYKAFLSALECYIDPNDVSNLFHVRAMSITPMPEEEFEEAYRPMKDIDVNDGVLYVYRKGTVYRWMSEQITALEYRTESYEEDDDPRIKSGSSNTDQIFMVSFENLLPEMYVTSPCPLSETAEK</sequence>
<evidence type="ECO:0000313" key="3">
    <source>
        <dbReference type="Proteomes" id="UP001552299"/>
    </source>
</evidence>